<feature type="transmembrane region" description="Helical" evidence="6">
    <location>
        <begin position="268"/>
        <end position="289"/>
    </location>
</feature>
<keyword evidence="2" id="KW-0813">Transport</keyword>
<keyword evidence="5 6" id="KW-0472">Membrane</keyword>
<dbReference type="PANTHER" id="PTHR23531:SF2">
    <property type="entry name" value="PERMEASE"/>
    <property type="match status" value="1"/>
</dbReference>
<name>H5XW84_9FIRM</name>
<dbReference type="EMBL" id="CM001441">
    <property type="protein sequence ID" value="EHQ90677.1"/>
    <property type="molecule type" value="Genomic_DNA"/>
</dbReference>
<reference evidence="8 9" key="1">
    <citation type="submission" date="2011-11" db="EMBL/GenBank/DDBJ databases">
        <title>The Noncontiguous Finished genome of Desulfosporosinus youngiae DSM 17734.</title>
        <authorList>
            <consortium name="US DOE Joint Genome Institute (JGI-PGF)"/>
            <person name="Lucas S."/>
            <person name="Han J."/>
            <person name="Lapidus A."/>
            <person name="Cheng J.-F."/>
            <person name="Goodwin L."/>
            <person name="Pitluck S."/>
            <person name="Peters L."/>
            <person name="Ovchinnikova G."/>
            <person name="Lu M."/>
            <person name="Land M.L."/>
            <person name="Hauser L."/>
            <person name="Pester M."/>
            <person name="Spring S."/>
            <person name="Ollivier B."/>
            <person name="Rattei T."/>
            <person name="Klenk H.-P."/>
            <person name="Wagner M."/>
            <person name="Loy A."/>
            <person name="Woyke T.J."/>
        </authorList>
    </citation>
    <scope>NUCLEOTIDE SEQUENCE [LARGE SCALE GENOMIC DNA]</scope>
    <source>
        <strain evidence="8 9">DSM 17734</strain>
    </source>
</reference>
<dbReference type="CDD" id="cd17489">
    <property type="entry name" value="MFS_YfcJ_like"/>
    <property type="match status" value="1"/>
</dbReference>
<feature type="transmembrane region" description="Helical" evidence="6">
    <location>
        <begin position="170"/>
        <end position="192"/>
    </location>
</feature>
<feature type="transmembrane region" description="Helical" evidence="6">
    <location>
        <begin position="213"/>
        <end position="233"/>
    </location>
</feature>
<dbReference type="InterPro" id="IPR020846">
    <property type="entry name" value="MFS_dom"/>
</dbReference>
<gene>
    <name evidence="8" type="ORF">DesyoDRAFT_3683</name>
</gene>
<accession>H5XW84</accession>
<evidence type="ECO:0000313" key="8">
    <source>
        <dbReference type="EMBL" id="EHQ90677.1"/>
    </source>
</evidence>
<dbReference type="eggNOG" id="COG2814">
    <property type="taxonomic scope" value="Bacteria"/>
</dbReference>
<feature type="transmembrane region" description="Helical" evidence="6">
    <location>
        <begin position="332"/>
        <end position="352"/>
    </location>
</feature>
<dbReference type="GO" id="GO:0005886">
    <property type="term" value="C:plasma membrane"/>
    <property type="evidence" value="ECO:0007669"/>
    <property type="project" value="UniProtKB-SubCell"/>
</dbReference>
<evidence type="ECO:0000313" key="9">
    <source>
        <dbReference type="Proteomes" id="UP000005104"/>
    </source>
</evidence>
<dbReference type="PANTHER" id="PTHR23531">
    <property type="entry name" value="QUINOLENE RESISTANCE PROTEIN NORA"/>
    <property type="match status" value="1"/>
</dbReference>
<dbReference type="OrthoDB" id="9814001at2"/>
<dbReference type="InterPro" id="IPR052714">
    <property type="entry name" value="MFS_Exporter"/>
</dbReference>
<dbReference type="AlphaFoldDB" id="H5XW84"/>
<evidence type="ECO:0000256" key="3">
    <source>
        <dbReference type="ARBA" id="ARBA00022692"/>
    </source>
</evidence>
<dbReference type="RefSeq" id="WP_007785193.1">
    <property type="nucleotide sequence ID" value="NZ_CM001441.1"/>
</dbReference>
<feature type="transmembrane region" description="Helical" evidence="6">
    <location>
        <begin position="295"/>
        <end position="320"/>
    </location>
</feature>
<dbReference type="InterPro" id="IPR011701">
    <property type="entry name" value="MFS"/>
</dbReference>
<dbReference type="SUPFAM" id="SSF103473">
    <property type="entry name" value="MFS general substrate transporter"/>
    <property type="match status" value="1"/>
</dbReference>
<feature type="transmembrane region" description="Helical" evidence="6">
    <location>
        <begin position="239"/>
        <end position="256"/>
    </location>
</feature>
<dbReference type="Gene3D" id="1.20.1250.20">
    <property type="entry name" value="MFS general substrate transporter like domains"/>
    <property type="match status" value="2"/>
</dbReference>
<dbReference type="STRING" id="768710.DesyoDRAFT_3683"/>
<feature type="transmembrane region" description="Helical" evidence="6">
    <location>
        <begin position="83"/>
        <end position="101"/>
    </location>
</feature>
<keyword evidence="9" id="KW-1185">Reference proteome</keyword>
<sequence length="386" mass="41761">MENNTNLIQKEPLWRQDFILITLVSLFTSLGFQMLLPTLPVYAKSLGGGNTSAGLVIGIFTFSAILIRPFTGQALDVHGRKSIFLAGMILFTACVLSYIWAPSLLVLLAIRFIHGFGWGLTSTAAGTVAADIIPKSRMGEGMGYYGLAGTISMALAPALGLFMIDRFSFNIMFSLAAFMVMIAIILACLIKYRNVTPTRQTLSLIEKAAFRPTLVIFFITMTYGAIVSFIALYASQRGIGNIGSFFTVYAVSLAIFRPFAGRLSDKRGFDFVVIPGIILIGFAMILLYFAASIQWFLVAAFVYGAGFGTVQPSLQALAIILSSPERRGSANATFFTGFDLGIGLSSIMWGVVAEVTGYSLIYMLSLVPVMAALISYVLLGRNTRTA</sequence>
<comment type="subcellular location">
    <subcellularLocation>
        <location evidence="1">Cell membrane</location>
        <topology evidence="1">Multi-pass membrane protein</topology>
    </subcellularLocation>
</comment>
<feature type="transmembrane region" description="Helical" evidence="6">
    <location>
        <begin position="142"/>
        <end position="164"/>
    </location>
</feature>
<dbReference type="Pfam" id="PF07690">
    <property type="entry name" value="MFS_1"/>
    <property type="match status" value="1"/>
</dbReference>
<dbReference type="GO" id="GO:0022857">
    <property type="term" value="F:transmembrane transporter activity"/>
    <property type="evidence" value="ECO:0007669"/>
    <property type="project" value="InterPro"/>
</dbReference>
<evidence type="ECO:0000256" key="1">
    <source>
        <dbReference type="ARBA" id="ARBA00004651"/>
    </source>
</evidence>
<evidence type="ECO:0000256" key="4">
    <source>
        <dbReference type="ARBA" id="ARBA00022989"/>
    </source>
</evidence>
<evidence type="ECO:0000256" key="5">
    <source>
        <dbReference type="ARBA" id="ARBA00023136"/>
    </source>
</evidence>
<feature type="transmembrane region" description="Helical" evidence="6">
    <location>
        <begin position="51"/>
        <end position="71"/>
    </location>
</feature>
<feature type="transmembrane region" description="Helical" evidence="6">
    <location>
        <begin position="358"/>
        <end position="379"/>
    </location>
</feature>
<feature type="transmembrane region" description="Helical" evidence="6">
    <location>
        <begin position="18"/>
        <end position="39"/>
    </location>
</feature>
<feature type="domain" description="Major facilitator superfamily (MFS) profile" evidence="7">
    <location>
        <begin position="17"/>
        <end position="383"/>
    </location>
</feature>
<keyword evidence="3 6" id="KW-0812">Transmembrane</keyword>
<organism evidence="8 9">
    <name type="scientific">Desulfosporosinus youngiae DSM 17734</name>
    <dbReference type="NCBI Taxonomy" id="768710"/>
    <lineage>
        <taxon>Bacteria</taxon>
        <taxon>Bacillati</taxon>
        <taxon>Bacillota</taxon>
        <taxon>Clostridia</taxon>
        <taxon>Eubacteriales</taxon>
        <taxon>Desulfitobacteriaceae</taxon>
        <taxon>Desulfosporosinus</taxon>
    </lineage>
</organism>
<dbReference type="PROSITE" id="PS50850">
    <property type="entry name" value="MFS"/>
    <property type="match status" value="1"/>
</dbReference>
<protein>
    <submittedName>
        <fullName evidence="8">Arabinose efflux permease family protein</fullName>
    </submittedName>
</protein>
<dbReference type="Proteomes" id="UP000005104">
    <property type="component" value="Chromosome"/>
</dbReference>
<keyword evidence="4 6" id="KW-1133">Transmembrane helix</keyword>
<dbReference type="HOGENOM" id="CLU_001265_10_13_9"/>
<evidence type="ECO:0000259" key="7">
    <source>
        <dbReference type="PROSITE" id="PS50850"/>
    </source>
</evidence>
<evidence type="ECO:0000256" key="2">
    <source>
        <dbReference type="ARBA" id="ARBA00022448"/>
    </source>
</evidence>
<feature type="transmembrane region" description="Helical" evidence="6">
    <location>
        <begin position="107"/>
        <end position="130"/>
    </location>
</feature>
<evidence type="ECO:0000256" key="6">
    <source>
        <dbReference type="SAM" id="Phobius"/>
    </source>
</evidence>
<proteinExistence type="predicted"/>
<dbReference type="InterPro" id="IPR036259">
    <property type="entry name" value="MFS_trans_sf"/>
</dbReference>